<dbReference type="EMBL" id="JADGJQ010000007">
    <property type="protein sequence ID" value="KAJ3182960.1"/>
    <property type="molecule type" value="Genomic_DNA"/>
</dbReference>
<feature type="region of interest" description="Disordered" evidence="2">
    <location>
        <begin position="128"/>
        <end position="202"/>
    </location>
</feature>
<gene>
    <name evidence="3" type="ORF">HDU87_007382</name>
</gene>
<dbReference type="Proteomes" id="UP001212152">
    <property type="component" value="Unassembled WGS sequence"/>
</dbReference>
<keyword evidence="1" id="KW-0175">Coiled coil</keyword>
<feature type="region of interest" description="Disordered" evidence="2">
    <location>
        <begin position="52"/>
        <end position="116"/>
    </location>
</feature>
<reference evidence="3" key="1">
    <citation type="submission" date="2020-05" db="EMBL/GenBank/DDBJ databases">
        <title>Phylogenomic resolution of chytrid fungi.</title>
        <authorList>
            <person name="Stajich J.E."/>
            <person name="Amses K."/>
            <person name="Simmons R."/>
            <person name="Seto K."/>
            <person name="Myers J."/>
            <person name="Bonds A."/>
            <person name="Quandt C.A."/>
            <person name="Barry K."/>
            <person name="Liu P."/>
            <person name="Grigoriev I."/>
            <person name="Longcore J.E."/>
            <person name="James T.Y."/>
        </authorList>
    </citation>
    <scope>NUCLEOTIDE SEQUENCE</scope>
    <source>
        <strain evidence="3">JEL0379</strain>
    </source>
</reference>
<organism evidence="3 4">
    <name type="scientific">Geranomyces variabilis</name>
    <dbReference type="NCBI Taxonomy" id="109894"/>
    <lineage>
        <taxon>Eukaryota</taxon>
        <taxon>Fungi</taxon>
        <taxon>Fungi incertae sedis</taxon>
        <taxon>Chytridiomycota</taxon>
        <taxon>Chytridiomycota incertae sedis</taxon>
        <taxon>Chytridiomycetes</taxon>
        <taxon>Spizellomycetales</taxon>
        <taxon>Powellomycetaceae</taxon>
        <taxon>Geranomyces</taxon>
    </lineage>
</organism>
<feature type="coiled-coil region" evidence="1">
    <location>
        <begin position="19"/>
        <end position="49"/>
    </location>
</feature>
<evidence type="ECO:0000256" key="1">
    <source>
        <dbReference type="SAM" id="Coils"/>
    </source>
</evidence>
<accession>A0AAD5XSR7</accession>
<comment type="caution">
    <text evidence="3">The sequence shown here is derived from an EMBL/GenBank/DDBJ whole genome shotgun (WGS) entry which is preliminary data.</text>
</comment>
<feature type="compositionally biased region" description="Polar residues" evidence="2">
    <location>
        <begin position="97"/>
        <end position="107"/>
    </location>
</feature>
<sequence length="311" mass="33438">MAALISALADIVGFAQNDSKSEEERQEHYEEVKVEIEEEELLAVEACDEATAAVPVQTVPATALQPSLPRGRSLSPLPSSGSDSSRFSRRSEPSSSTNLPGSSTTPQASPPRLPADVSPLLFIPTIVRRSPSPPLLNRSETPVPELQPAASQRSDTPPIVLSETLPPPPAPPTPLPHASRSSVRRKLPDSFGPFSDDKETDAMPPELLALLPRGPGPRAAYPNWHHPCDLPDRSDPYRKLAKRQRAMVRMKMGGSSSHHHRSGPVAGAPAADLSDVITMQDLLTPCPQSARTVSDVTELTFNPAWPSRKPA</sequence>
<evidence type="ECO:0000313" key="3">
    <source>
        <dbReference type="EMBL" id="KAJ3182960.1"/>
    </source>
</evidence>
<evidence type="ECO:0000256" key="2">
    <source>
        <dbReference type="SAM" id="MobiDB-lite"/>
    </source>
</evidence>
<name>A0AAD5XSR7_9FUNG</name>
<dbReference type="AlphaFoldDB" id="A0AAD5XSR7"/>
<feature type="compositionally biased region" description="Low complexity" evidence="2">
    <location>
        <begin position="52"/>
        <end position="85"/>
    </location>
</feature>
<keyword evidence="4" id="KW-1185">Reference proteome</keyword>
<protein>
    <submittedName>
        <fullName evidence="3">Uncharacterized protein</fullName>
    </submittedName>
</protein>
<evidence type="ECO:0000313" key="4">
    <source>
        <dbReference type="Proteomes" id="UP001212152"/>
    </source>
</evidence>
<feature type="compositionally biased region" description="Pro residues" evidence="2">
    <location>
        <begin position="165"/>
        <end position="175"/>
    </location>
</feature>
<proteinExistence type="predicted"/>